<keyword evidence="4 7" id="KW-0472">Membrane</keyword>
<comment type="subcellular location">
    <subcellularLocation>
        <location evidence="1">Membrane</location>
        <topology evidence="1">Multi-pass membrane protein</topology>
    </subcellularLocation>
</comment>
<keyword evidence="2 7" id="KW-0812">Transmembrane</keyword>
<feature type="transmembrane region" description="Helical" evidence="7">
    <location>
        <begin position="208"/>
        <end position="229"/>
    </location>
</feature>
<dbReference type="Proteomes" id="UP000240883">
    <property type="component" value="Unassembled WGS sequence"/>
</dbReference>
<dbReference type="Pfam" id="PF20684">
    <property type="entry name" value="Fung_rhodopsin"/>
    <property type="match status" value="1"/>
</dbReference>
<organism evidence="9 10">
    <name type="scientific">Corynespora cassiicola Philippines</name>
    <dbReference type="NCBI Taxonomy" id="1448308"/>
    <lineage>
        <taxon>Eukaryota</taxon>
        <taxon>Fungi</taxon>
        <taxon>Dikarya</taxon>
        <taxon>Ascomycota</taxon>
        <taxon>Pezizomycotina</taxon>
        <taxon>Dothideomycetes</taxon>
        <taxon>Pleosporomycetidae</taxon>
        <taxon>Pleosporales</taxon>
        <taxon>Corynesporascaceae</taxon>
        <taxon>Corynespora</taxon>
    </lineage>
</organism>
<evidence type="ECO:0000313" key="10">
    <source>
        <dbReference type="Proteomes" id="UP000240883"/>
    </source>
</evidence>
<dbReference type="InterPro" id="IPR052337">
    <property type="entry name" value="SAT4-like"/>
</dbReference>
<accession>A0A2T2N7P6</accession>
<dbReference type="InterPro" id="IPR049326">
    <property type="entry name" value="Rhodopsin_dom_fungi"/>
</dbReference>
<comment type="similarity">
    <text evidence="5">Belongs to the SAT4 family.</text>
</comment>
<keyword evidence="3 7" id="KW-1133">Transmembrane helix</keyword>
<feature type="transmembrane region" description="Helical" evidence="7">
    <location>
        <begin position="88"/>
        <end position="112"/>
    </location>
</feature>
<feature type="transmembrane region" description="Helical" evidence="7">
    <location>
        <begin position="12"/>
        <end position="35"/>
    </location>
</feature>
<feature type="transmembrane region" description="Helical" evidence="7">
    <location>
        <begin position="241"/>
        <end position="266"/>
    </location>
</feature>
<feature type="domain" description="Rhodopsin" evidence="8">
    <location>
        <begin position="31"/>
        <end position="266"/>
    </location>
</feature>
<evidence type="ECO:0000313" key="9">
    <source>
        <dbReference type="EMBL" id="PSN61435.1"/>
    </source>
</evidence>
<protein>
    <recommendedName>
        <fullName evidence="8">Rhodopsin domain-containing protein</fullName>
    </recommendedName>
</protein>
<dbReference type="STRING" id="1448308.A0A2T2N7P6"/>
<dbReference type="PANTHER" id="PTHR33048">
    <property type="entry name" value="PTH11-LIKE INTEGRAL MEMBRANE PROTEIN (AFU_ORTHOLOGUE AFUA_5G11245)"/>
    <property type="match status" value="1"/>
</dbReference>
<evidence type="ECO:0000256" key="1">
    <source>
        <dbReference type="ARBA" id="ARBA00004141"/>
    </source>
</evidence>
<evidence type="ECO:0000256" key="3">
    <source>
        <dbReference type="ARBA" id="ARBA00022989"/>
    </source>
</evidence>
<keyword evidence="10" id="KW-1185">Reference proteome</keyword>
<evidence type="ECO:0000256" key="4">
    <source>
        <dbReference type="ARBA" id="ARBA00023136"/>
    </source>
</evidence>
<feature type="region of interest" description="Disordered" evidence="6">
    <location>
        <begin position="292"/>
        <end position="330"/>
    </location>
</feature>
<gene>
    <name evidence="9" type="ORF">BS50DRAFT_578449</name>
</gene>
<evidence type="ECO:0000256" key="2">
    <source>
        <dbReference type="ARBA" id="ARBA00022692"/>
    </source>
</evidence>
<dbReference type="AlphaFoldDB" id="A0A2T2N7P6"/>
<evidence type="ECO:0000259" key="8">
    <source>
        <dbReference type="Pfam" id="PF20684"/>
    </source>
</evidence>
<dbReference type="EMBL" id="KZ678144">
    <property type="protein sequence ID" value="PSN61435.1"/>
    <property type="molecule type" value="Genomic_DNA"/>
</dbReference>
<dbReference type="PANTHER" id="PTHR33048:SF47">
    <property type="entry name" value="INTEGRAL MEMBRANE PROTEIN-RELATED"/>
    <property type="match status" value="1"/>
</dbReference>
<evidence type="ECO:0000256" key="7">
    <source>
        <dbReference type="SAM" id="Phobius"/>
    </source>
</evidence>
<evidence type="ECO:0000256" key="5">
    <source>
        <dbReference type="ARBA" id="ARBA00038359"/>
    </source>
</evidence>
<reference evidence="9 10" key="1">
    <citation type="journal article" date="2018" name="Front. Microbiol.">
        <title>Genome-Wide Analysis of Corynespora cassiicola Leaf Fall Disease Putative Effectors.</title>
        <authorList>
            <person name="Lopez D."/>
            <person name="Ribeiro S."/>
            <person name="Label P."/>
            <person name="Fumanal B."/>
            <person name="Venisse J.S."/>
            <person name="Kohler A."/>
            <person name="de Oliveira R.R."/>
            <person name="Labutti K."/>
            <person name="Lipzen A."/>
            <person name="Lail K."/>
            <person name="Bauer D."/>
            <person name="Ohm R.A."/>
            <person name="Barry K.W."/>
            <person name="Spatafora J."/>
            <person name="Grigoriev I.V."/>
            <person name="Martin F.M."/>
            <person name="Pujade-Renaud V."/>
        </authorList>
    </citation>
    <scope>NUCLEOTIDE SEQUENCE [LARGE SCALE GENOMIC DNA]</scope>
    <source>
        <strain evidence="9 10">Philippines</strain>
    </source>
</reference>
<name>A0A2T2N7P6_CORCC</name>
<dbReference type="GO" id="GO:0016020">
    <property type="term" value="C:membrane"/>
    <property type="evidence" value="ECO:0007669"/>
    <property type="project" value="UniProtKB-SubCell"/>
</dbReference>
<feature type="transmembrane region" description="Helical" evidence="7">
    <location>
        <begin position="175"/>
        <end position="196"/>
    </location>
</feature>
<feature type="transmembrane region" description="Helical" evidence="7">
    <location>
        <begin position="47"/>
        <end position="68"/>
    </location>
</feature>
<feature type="transmembrane region" description="Helical" evidence="7">
    <location>
        <begin position="124"/>
        <end position="147"/>
    </location>
</feature>
<dbReference type="OrthoDB" id="10017208at2759"/>
<evidence type="ECO:0000256" key="6">
    <source>
        <dbReference type="SAM" id="MobiDB-lite"/>
    </source>
</evidence>
<sequence>MWVIPESNTEGRAYIVVIIVFLALAWTSFSLRIWARRITRASLDASDYFCFAGLLLSVGVTVIAWMAFSHGWGEDIMKFTLEDALMSAKIFPSIMILWNAAVCMVRISMLLFYIRIFSVSTWKILYWTFVGLNASSLVAVILGALLICRPIEFSYNKTIVGGHCGNLLMLQRFTAVWNLLMDTAVVVLPMPVLWGLKLNLRKKIGLSIVLGMGTIICAMTLTRVFISAFYLVDNPTKQNGIVAFITAMEPIVGITNACMPFFPAVVRHITQSQQYKGISQLFRSQPSQMSKNSQSYMSWGASSGGGSSNAKIRVQGRKDGPALGSWDDDTTELTGIKVRNDISIVESGLAGSARSSF</sequence>
<proteinExistence type="inferred from homology"/>